<dbReference type="GO" id="GO:0016787">
    <property type="term" value="F:hydrolase activity"/>
    <property type="evidence" value="ECO:0007669"/>
    <property type="project" value="UniProtKB-KW"/>
</dbReference>
<dbReference type="InterPro" id="IPR015797">
    <property type="entry name" value="NUDIX_hydrolase-like_dom_sf"/>
</dbReference>
<dbReference type="InterPro" id="IPR000086">
    <property type="entry name" value="NUDIX_hydrolase_dom"/>
</dbReference>
<dbReference type="Proteomes" id="UP001283341">
    <property type="component" value="Unassembled WGS sequence"/>
</dbReference>
<dbReference type="PANTHER" id="PTHR43736:SF1">
    <property type="entry name" value="DIHYDRONEOPTERIN TRIPHOSPHATE DIPHOSPHATASE"/>
    <property type="match status" value="1"/>
</dbReference>
<dbReference type="AlphaFoldDB" id="A0AAE0HUK0"/>
<keyword evidence="1 3" id="KW-0378">Hydrolase</keyword>
<dbReference type="PROSITE" id="PS51462">
    <property type="entry name" value="NUDIX"/>
    <property type="match status" value="1"/>
</dbReference>
<dbReference type="InterPro" id="IPR020084">
    <property type="entry name" value="NUDIX_hydrolase_CS"/>
</dbReference>
<dbReference type="PANTHER" id="PTHR43736">
    <property type="entry name" value="ADP-RIBOSE PYROPHOSPHATASE"/>
    <property type="match status" value="1"/>
</dbReference>
<dbReference type="Gene3D" id="3.90.79.10">
    <property type="entry name" value="Nucleoside Triphosphate Pyrophosphohydrolase"/>
    <property type="match status" value="1"/>
</dbReference>
<protein>
    <submittedName>
        <fullName evidence="3">NUDIX hydrolase domain-like protein</fullName>
    </submittedName>
</protein>
<dbReference type="PROSITE" id="PS00893">
    <property type="entry name" value="NUDIX_BOX"/>
    <property type="match status" value="1"/>
</dbReference>
<reference evidence="3" key="1">
    <citation type="journal article" date="2023" name="Mol. Phylogenet. Evol.">
        <title>Genome-scale phylogeny and comparative genomics of the fungal order Sordariales.</title>
        <authorList>
            <person name="Hensen N."/>
            <person name="Bonometti L."/>
            <person name="Westerberg I."/>
            <person name="Brannstrom I.O."/>
            <person name="Guillou S."/>
            <person name="Cros-Aarteil S."/>
            <person name="Calhoun S."/>
            <person name="Haridas S."/>
            <person name="Kuo A."/>
            <person name="Mondo S."/>
            <person name="Pangilinan J."/>
            <person name="Riley R."/>
            <person name="LaButti K."/>
            <person name="Andreopoulos B."/>
            <person name="Lipzen A."/>
            <person name="Chen C."/>
            <person name="Yan M."/>
            <person name="Daum C."/>
            <person name="Ng V."/>
            <person name="Clum A."/>
            <person name="Steindorff A."/>
            <person name="Ohm R.A."/>
            <person name="Martin F."/>
            <person name="Silar P."/>
            <person name="Natvig D.O."/>
            <person name="Lalanne C."/>
            <person name="Gautier V."/>
            <person name="Ament-Velasquez S.L."/>
            <person name="Kruys A."/>
            <person name="Hutchinson M.I."/>
            <person name="Powell A.J."/>
            <person name="Barry K."/>
            <person name="Miller A.N."/>
            <person name="Grigoriev I.V."/>
            <person name="Debuchy R."/>
            <person name="Gladieux P."/>
            <person name="Hiltunen Thoren M."/>
            <person name="Johannesson H."/>
        </authorList>
    </citation>
    <scope>NUCLEOTIDE SEQUENCE</scope>
    <source>
        <strain evidence="3">CBS 118394</strain>
    </source>
</reference>
<gene>
    <name evidence="3" type="ORF">B0H66DRAFT_387499</name>
</gene>
<organism evidence="3 4">
    <name type="scientific">Apodospora peruviana</name>
    <dbReference type="NCBI Taxonomy" id="516989"/>
    <lineage>
        <taxon>Eukaryota</taxon>
        <taxon>Fungi</taxon>
        <taxon>Dikarya</taxon>
        <taxon>Ascomycota</taxon>
        <taxon>Pezizomycotina</taxon>
        <taxon>Sordariomycetes</taxon>
        <taxon>Sordariomycetidae</taxon>
        <taxon>Sordariales</taxon>
        <taxon>Lasiosphaeriaceae</taxon>
        <taxon>Apodospora</taxon>
    </lineage>
</organism>
<reference evidence="3" key="2">
    <citation type="submission" date="2023-06" db="EMBL/GenBank/DDBJ databases">
        <authorList>
            <consortium name="Lawrence Berkeley National Laboratory"/>
            <person name="Haridas S."/>
            <person name="Hensen N."/>
            <person name="Bonometti L."/>
            <person name="Westerberg I."/>
            <person name="Brannstrom I.O."/>
            <person name="Guillou S."/>
            <person name="Cros-Aarteil S."/>
            <person name="Calhoun S."/>
            <person name="Kuo A."/>
            <person name="Mondo S."/>
            <person name="Pangilinan J."/>
            <person name="Riley R."/>
            <person name="Labutti K."/>
            <person name="Andreopoulos B."/>
            <person name="Lipzen A."/>
            <person name="Chen C."/>
            <person name="Yanf M."/>
            <person name="Daum C."/>
            <person name="Ng V."/>
            <person name="Clum A."/>
            <person name="Steindorff A."/>
            <person name="Ohm R."/>
            <person name="Martin F."/>
            <person name="Silar P."/>
            <person name="Natvig D."/>
            <person name="Lalanne C."/>
            <person name="Gautier V."/>
            <person name="Ament-Velasquez S.L."/>
            <person name="Kruys A."/>
            <person name="Hutchinson M.I."/>
            <person name="Powell A.J."/>
            <person name="Barry K."/>
            <person name="Miller A.N."/>
            <person name="Grigoriev I.V."/>
            <person name="Debuchy R."/>
            <person name="Gladieux P."/>
            <person name="Thoren M.H."/>
            <person name="Johannesson H."/>
        </authorList>
    </citation>
    <scope>NUCLEOTIDE SEQUENCE</scope>
    <source>
        <strain evidence="3">CBS 118394</strain>
    </source>
</reference>
<feature type="domain" description="Nudix hydrolase" evidence="2">
    <location>
        <begin position="26"/>
        <end position="164"/>
    </location>
</feature>
<dbReference type="SUPFAM" id="SSF55811">
    <property type="entry name" value="Nudix"/>
    <property type="match status" value="1"/>
</dbReference>
<evidence type="ECO:0000313" key="4">
    <source>
        <dbReference type="Proteomes" id="UP001283341"/>
    </source>
</evidence>
<evidence type="ECO:0000259" key="2">
    <source>
        <dbReference type="PROSITE" id="PS51462"/>
    </source>
</evidence>
<dbReference type="Pfam" id="PF00293">
    <property type="entry name" value="NUDIX"/>
    <property type="match status" value="1"/>
</dbReference>
<keyword evidence="4" id="KW-1185">Reference proteome</keyword>
<sequence>MTHSSPPPRFPTPKVIGIKHAHKIYTARSAVRVVAFNAAGKIAIVYAKRDNYYKLPGGGIDSPDEAHETAVVREMREETGGRIKLRSGVGCVATTEEYRGDLHQISYCYVADLLVEDSDDFLESPNLTEDEVADGLVHLWVSVAEAKRRMEEVEPTSELGRFIKERDGYLIREATR</sequence>
<name>A0AAE0HUK0_9PEZI</name>
<evidence type="ECO:0000313" key="3">
    <source>
        <dbReference type="EMBL" id="KAK3313165.1"/>
    </source>
</evidence>
<evidence type="ECO:0000256" key="1">
    <source>
        <dbReference type="ARBA" id="ARBA00022801"/>
    </source>
</evidence>
<accession>A0AAE0HUK0</accession>
<comment type="caution">
    <text evidence="3">The sequence shown here is derived from an EMBL/GenBank/DDBJ whole genome shotgun (WGS) entry which is preliminary data.</text>
</comment>
<dbReference type="EMBL" id="JAUEDM010000008">
    <property type="protein sequence ID" value="KAK3313165.1"/>
    <property type="molecule type" value="Genomic_DNA"/>
</dbReference>
<proteinExistence type="predicted"/>